<name>A0A5N8WGD4_9ACTN</name>
<evidence type="ECO:0000313" key="1">
    <source>
        <dbReference type="EMBL" id="MPY46541.1"/>
    </source>
</evidence>
<dbReference type="EMBL" id="VJZE01000695">
    <property type="protein sequence ID" value="MPY46541.1"/>
    <property type="molecule type" value="Genomic_DNA"/>
</dbReference>
<organism evidence="1 2">
    <name type="scientific">Streptomyces phyllanthi</name>
    <dbReference type="NCBI Taxonomy" id="1803180"/>
    <lineage>
        <taxon>Bacteria</taxon>
        <taxon>Bacillati</taxon>
        <taxon>Actinomycetota</taxon>
        <taxon>Actinomycetes</taxon>
        <taxon>Kitasatosporales</taxon>
        <taxon>Streptomycetaceae</taxon>
        <taxon>Streptomyces</taxon>
    </lineage>
</organism>
<reference evidence="1 2" key="1">
    <citation type="submission" date="2019-07" db="EMBL/GenBank/DDBJ databases">
        <title>New species of Amycolatopsis and Streptomyces.</title>
        <authorList>
            <person name="Duangmal K."/>
            <person name="Teo W.F.A."/>
            <person name="Lipun K."/>
        </authorList>
    </citation>
    <scope>NUCLEOTIDE SEQUENCE [LARGE SCALE GENOMIC DNA]</scope>
    <source>
        <strain evidence="1 2">TISTR 2346</strain>
    </source>
</reference>
<keyword evidence="2" id="KW-1185">Reference proteome</keyword>
<protein>
    <submittedName>
        <fullName evidence="1">Uncharacterized protein</fullName>
    </submittedName>
</protein>
<accession>A0A5N8WGD4</accession>
<dbReference type="Proteomes" id="UP000326979">
    <property type="component" value="Unassembled WGS sequence"/>
</dbReference>
<dbReference type="AlphaFoldDB" id="A0A5N8WGD4"/>
<proteinExistence type="predicted"/>
<dbReference type="OrthoDB" id="4320909at2"/>
<sequence length="108" mass="11366">MGDDGVKDGVGEFRLLPWAGAEGKRCYLVSDGAGHVSRVADAVERVQLDMAGELLGHAGDMLADQRATSAQLRFLLARMSESLTDVRRIAESRGARLGVPGGDDLGVA</sequence>
<evidence type="ECO:0000313" key="2">
    <source>
        <dbReference type="Proteomes" id="UP000326979"/>
    </source>
</evidence>
<comment type="caution">
    <text evidence="1">The sequence shown here is derived from an EMBL/GenBank/DDBJ whole genome shotgun (WGS) entry which is preliminary data.</text>
</comment>
<gene>
    <name evidence="1" type="ORF">FNH04_43560</name>
</gene>